<dbReference type="KEGG" id="vg:26641172"/>
<dbReference type="GeneID" id="26641172"/>
<reference evidence="1 2" key="1">
    <citation type="journal article" date="2015" name="Appl. Environ. Microbiol.">
        <title>Three of a Kind: Genetically Similar Tsukamurella Phages TIN2, TIN3, and TIN4.</title>
        <authorList>
            <person name="Dyson Z.A."/>
            <person name="Tucci J."/>
            <person name="Seviour R.J."/>
            <person name="Petrovski S."/>
        </authorList>
    </citation>
    <scope>NUCLEOTIDE SEQUENCE [LARGE SCALE GENOMIC DNA]</scope>
</reference>
<proteinExistence type="predicted"/>
<sequence>MSYTYGAALAARDTSGEYVTAVEFAGMSTATEALSQANDCLFRTITEVLEKYSNACREEYEEHRDGARILGYGVFRQDERGDTDGYWWIDSNSAWRDPSTDPRRP</sequence>
<evidence type="ECO:0000313" key="2">
    <source>
        <dbReference type="Proteomes" id="UP000203663"/>
    </source>
</evidence>
<name>A0A0K0N5W2_9CAUD</name>
<gene>
    <name evidence="1" type="ORF">TIN3_86</name>
</gene>
<dbReference type="EMBL" id="KR011063">
    <property type="protein sequence ID" value="AKJ71883.1"/>
    <property type="molecule type" value="Genomic_DNA"/>
</dbReference>
<organism evidence="1 2">
    <name type="scientific">Tsukamurella phage TIN3</name>
    <dbReference type="NCBI Taxonomy" id="1636546"/>
    <lineage>
        <taxon>Viruses</taxon>
        <taxon>Duplodnaviria</taxon>
        <taxon>Heunggongvirae</taxon>
        <taxon>Uroviricota</taxon>
        <taxon>Caudoviricetes</taxon>
        <taxon>Tinduovirus</taxon>
        <taxon>Tinduovirus TIN3</taxon>
    </lineage>
</organism>
<keyword evidence="2" id="KW-1185">Reference proteome</keyword>
<protein>
    <submittedName>
        <fullName evidence="1">Uncharacterized protein</fullName>
    </submittedName>
</protein>
<evidence type="ECO:0000313" key="1">
    <source>
        <dbReference type="EMBL" id="AKJ71883.1"/>
    </source>
</evidence>
<dbReference type="RefSeq" id="YP_009214852.1">
    <property type="nucleotide sequence ID" value="NC_028966.1"/>
</dbReference>
<dbReference type="Proteomes" id="UP000203663">
    <property type="component" value="Segment"/>
</dbReference>
<accession>A0A0K0N5W2</accession>